<protein>
    <recommendedName>
        <fullName evidence="5">DUF4355 domain-containing protein</fullName>
    </recommendedName>
</protein>
<evidence type="ECO:0000256" key="2">
    <source>
        <dbReference type="SAM" id="MobiDB-lite"/>
    </source>
</evidence>
<sequence>MSEQTPVGAPQQPPAAPTPTPAEVFGGKEPAAVPAESPTAERAPAGEQAEAAVDYRALYEKAQAEARSLADAAKAADAEAAGYKNRLAELEVSVLRHQEAARVNLPADLAARLQGETPEEIAADARKLAALVAPKPVTGKGGLEPDAPAEHDPEAITRRIRAISF</sequence>
<dbReference type="OrthoDB" id="4262742at2"/>
<keyword evidence="1" id="KW-0175">Coiled coil</keyword>
<proteinExistence type="predicted"/>
<evidence type="ECO:0000313" key="4">
    <source>
        <dbReference type="Proteomes" id="UP000267900"/>
    </source>
</evidence>
<gene>
    <name evidence="3" type="ORF">EKH77_02910</name>
</gene>
<keyword evidence="4" id="KW-1185">Reference proteome</keyword>
<accession>A0A3S9PD60</accession>
<dbReference type="AlphaFoldDB" id="A0A3S9PD60"/>
<dbReference type="EMBL" id="CP034587">
    <property type="protein sequence ID" value="AZQ70305.1"/>
    <property type="molecule type" value="Genomic_DNA"/>
</dbReference>
<dbReference type="RefSeq" id="WP_126912870.1">
    <property type="nucleotide sequence ID" value="NZ_CP034587.1"/>
</dbReference>
<feature type="compositionally biased region" description="Low complexity" evidence="2">
    <location>
        <begin position="1"/>
        <end position="10"/>
    </location>
</feature>
<feature type="region of interest" description="Disordered" evidence="2">
    <location>
        <begin position="136"/>
        <end position="156"/>
    </location>
</feature>
<evidence type="ECO:0008006" key="5">
    <source>
        <dbReference type="Google" id="ProtNLM"/>
    </source>
</evidence>
<reference evidence="3 4" key="1">
    <citation type="submission" date="2018-12" db="EMBL/GenBank/DDBJ databases">
        <title>The whole draft genome of Streptomyce luteoverticillatus CGMCC 15060.</title>
        <authorList>
            <person name="Feng Z."/>
            <person name="Chen G."/>
            <person name="Zhang J."/>
            <person name="Zhu H."/>
            <person name="Yu X."/>
            <person name="Zhang W."/>
            <person name="Zhang X."/>
        </authorList>
    </citation>
    <scope>NUCLEOTIDE SEQUENCE [LARGE SCALE GENOMIC DNA]</scope>
    <source>
        <strain evidence="3 4">CGMCC 15060</strain>
    </source>
</reference>
<dbReference type="Proteomes" id="UP000267900">
    <property type="component" value="Chromosome"/>
</dbReference>
<organism evidence="3 4">
    <name type="scientific">Streptomyces luteoverticillatus</name>
    <name type="common">Streptoverticillium luteoverticillatus</name>
    <dbReference type="NCBI Taxonomy" id="66425"/>
    <lineage>
        <taxon>Bacteria</taxon>
        <taxon>Bacillati</taxon>
        <taxon>Actinomycetota</taxon>
        <taxon>Actinomycetes</taxon>
        <taxon>Kitasatosporales</taxon>
        <taxon>Streptomycetaceae</taxon>
        <taxon>Streptomyces</taxon>
    </lineage>
</organism>
<feature type="region of interest" description="Disordered" evidence="2">
    <location>
        <begin position="1"/>
        <end position="48"/>
    </location>
</feature>
<name>A0A3S9PD60_STRLT</name>
<evidence type="ECO:0000313" key="3">
    <source>
        <dbReference type="EMBL" id="AZQ70305.1"/>
    </source>
</evidence>
<evidence type="ECO:0000256" key="1">
    <source>
        <dbReference type="SAM" id="Coils"/>
    </source>
</evidence>
<feature type="coiled-coil region" evidence="1">
    <location>
        <begin position="59"/>
        <end position="93"/>
    </location>
</feature>
<feature type="compositionally biased region" description="Pro residues" evidence="2">
    <location>
        <begin position="11"/>
        <end position="20"/>
    </location>
</feature>